<dbReference type="InterPro" id="IPR050523">
    <property type="entry name" value="AKR_Detox_Biosynth"/>
</dbReference>
<keyword evidence="4" id="KW-1185">Reference proteome</keyword>
<dbReference type="Gene3D" id="3.20.20.100">
    <property type="entry name" value="NADP-dependent oxidoreductase domain"/>
    <property type="match status" value="1"/>
</dbReference>
<proteinExistence type="predicted"/>
<dbReference type="InterPro" id="IPR036812">
    <property type="entry name" value="NAD(P)_OxRdtase_dom_sf"/>
</dbReference>
<dbReference type="RefSeq" id="WP_270039849.1">
    <property type="nucleotide sequence ID" value="NZ_JAPDOD010000007.1"/>
</dbReference>
<reference evidence="3" key="1">
    <citation type="submission" date="2022-10" db="EMBL/GenBank/DDBJ databases">
        <title>The WGS of Solirubrobacter ginsenosidimutans DSM 21036.</title>
        <authorList>
            <person name="Jiang Z."/>
        </authorList>
    </citation>
    <scope>NUCLEOTIDE SEQUENCE</scope>
    <source>
        <strain evidence="3">DSM 21036</strain>
    </source>
</reference>
<gene>
    <name evidence="3" type="ORF">OM076_10975</name>
</gene>
<evidence type="ECO:0000256" key="1">
    <source>
        <dbReference type="ARBA" id="ARBA00023002"/>
    </source>
</evidence>
<accession>A0A9X3MT73</accession>
<evidence type="ECO:0000313" key="3">
    <source>
        <dbReference type="EMBL" id="MDA0160788.1"/>
    </source>
</evidence>
<dbReference type="Proteomes" id="UP001149140">
    <property type="component" value="Unassembled WGS sequence"/>
</dbReference>
<dbReference type="GO" id="GO:0016491">
    <property type="term" value="F:oxidoreductase activity"/>
    <property type="evidence" value="ECO:0007669"/>
    <property type="project" value="UniProtKB-KW"/>
</dbReference>
<dbReference type="PANTHER" id="PTHR43364">
    <property type="entry name" value="NADH-SPECIFIC METHYLGLYOXAL REDUCTASE-RELATED"/>
    <property type="match status" value="1"/>
</dbReference>
<dbReference type="GO" id="GO:0005829">
    <property type="term" value="C:cytosol"/>
    <property type="evidence" value="ECO:0007669"/>
    <property type="project" value="TreeGrafter"/>
</dbReference>
<evidence type="ECO:0000259" key="2">
    <source>
        <dbReference type="Pfam" id="PF00248"/>
    </source>
</evidence>
<dbReference type="EMBL" id="JAPDOD010000007">
    <property type="protein sequence ID" value="MDA0160788.1"/>
    <property type="molecule type" value="Genomic_DNA"/>
</dbReference>
<feature type="domain" description="NADP-dependent oxidoreductase" evidence="2">
    <location>
        <begin position="14"/>
        <end position="285"/>
    </location>
</feature>
<keyword evidence="1" id="KW-0560">Oxidoreductase</keyword>
<comment type="caution">
    <text evidence="3">The sequence shown here is derived from an EMBL/GenBank/DDBJ whole genome shotgun (WGS) entry which is preliminary data.</text>
</comment>
<organism evidence="3 4">
    <name type="scientific">Solirubrobacter ginsenosidimutans</name>
    <dbReference type="NCBI Taxonomy" id="490573"/>
    <lineage>
        <taxon>Bacteria</taxon>
        <taxon>Bacillati</taxon>
        <taxon>Actinomycetota</taxon>
        <taxon>Thermoleophilia</taxon>
        <taxon>Solirubrobacterales</taxon>
        <taxon>Solirubrobacteraceae</taxon>
        <taxon>Solirubrobacter</taxon>
    </lineage>
</organism>
<dbReference type="AlphaFoldDB" id="A0A9X3MT73"/>
<dbReference type="PANTHER" id="PTHR43364:SF4">
    <property type="entry name" value="NAD(P)-LINKED OXIDOREDUCTASE SUPERFAMILY PROTEIN"/>
    <property type="match status" value="1"/>
</dbReference>
<name>A0A9X3MT73_9ACTN</name>
<evidence type="ECO:0000313" key="4">
    <source>
        <dbReference type="Proteomes" id="UP001149140"/>
    </source>
</evidence>
<protein>
    <submittedName>
        <fullName evidence="3">Aldo/keto reductase</fullName>
    </submittedName>
</protein>
<dbReference type="Pfam" id="PF00248">
    <property type="entry name" value="Aldo_ket_red"/>
    <property type="match status" value="1"/>
</dbReference>
<dbReference type="SUPFAM" id="SSF51430">
    <property type="entry name" value="NAD(P)-linked oxidoreductase"/>
    <property type="match status" value="1"/>
</dbReference>
<sequence>MEHRALGPLSVSILALGSWQTYERIPRADGVAVLNAARDVGITFLETARYNASGPDAPLATGYSEVVFGEIFRASGWPRDEVVLANKLWWEFWPEQSVAEELDASLQRTGIDHFDFIYSDPPPPDVPMQEVVDAVVGLVQAGKVRAWGVVNWTPEKIAEARALSPIQPVAAQLPYSLVFRSMVEDPAMVDAMGPMGVVASAVLAGGALTGKYADGCAGRLSGQLEDARFAAAFAEAERLRARAADLGTSPVALAIQFAARAPRVTSVLLGATSPAQVRENARAVEQ</sequence>
<dbReference type="InterPro" id="IPR023210">
    <property type="entry name" value="NADP_OxRdtase_dom"/>
</dbReference>